<dbReference type="GO" id="GO:0005886">
    <property type="term" value="C:plasma membrane"/>
    <property type="evidence" value="ECO:0007669"/>
    <property type="project" value="TreeGrafter"/>
</dbReference>
<dbReference type="Gene3D" id="3.40.50.300">
    <property type="entry name" value="P-loop containing nucleotide triphosphate hydrolases"/>
    <property type="match status" value="1"/>
</dbReference>
<dbReference type="GO" id="GO:0005524">
    <property type="term" value="F:ATP binding"/>
    <property type="evidence" value="ECO:0007669"/>
    <property type="project" value="UniProtKB-KW"/>
</dbReference>
<comment type="similarity">
    <text evidence="1">Belongs to the GSP E family.</text>
</comment>
<dbReference type="GO" id="GO:0016887">
    <property type="term" value="F:ATP hydrolysis activity"/>
    <property type="evidence" value="ECO:0007669"/>
    <property type="project" value="TreeGrafter"/>
</dbReference>
<dbReference type="PANTHER" id="PTHR30258">
    <property type="entry name" value="TYPE II SECRETION SYSTEM PROTEIN GSPE-RELATED"/>
    <property type="match status" value="1"/>
</dbReference>
<evidence type="ECO:0000313" key="6">
    <source>
        <dbReference type="Proteomes" id="UP000004349"/>
    </source>
</evidence>
<reference evidence="5 6" key="1">
    <citation type="journal article" date="2012" name="Int. J. Syst. Evol. Microbiol.">
        <title>Vibrio caribbeanicus sp. nov., isolated from the marine sponge Scleritoderma cyanea.</title>
        <authorList>
            <person name="Hoffmann M."/>
            <person name="Monday S.R."/>
            <person name="Allard M.W."/>
            <person name="Strain E.A."/>
            <person name="Whittaker P."/>
            <person name="Naum M."/>
            <person name="McCarthy P.J."/>
            <person name="Lopez J.V."/>
            <person name="Fischer M."/>
            <person name="Brown E.W."/>
        </authorList>
    </citation>
    <scope>NUCLEOTIDE SEQUENCE [LARGE SCALE GENOMIC DNA]</scope>
    <source>
        <strain evidence="5 6">LMG 19158</strain>
    </source>
</reference>
<dbReference type="EMBL" id="AFWE01000111">
    <property type="protein sequence ID" value="EGU37237.1"/>
    <property type="molecule type" value="Genomic_DNA"/>
</dbReference>
<evidence type="ECO:0000256" key="3">
    <source>
        <dbReference type="ARBA" id="ARBA00022840"/>
    </source>
</evidence>
<dbReference type="eggNOG" id="COG2804">
    <property type="taxonomic scope" value="Bacteria"/>
</dbReference>
<protein>
    <submittedName>
        <fullName evidence="5">Exonuclease sbcC</fullName>
    </submittedName>
</protein>
<evidence type="ECO:0000256" key="2">
    <source>
        <dbReference type="ARBA" id="ARBA00022741"/>
    </source>
</evidence>
<dbReference type="Gene3D" id="3.30.450.90">
    <property type="match status" value="1"/>
</dbReference>
<keyword evidence="5" id="KW-0378">Hydrolase</keyword>
<dbReference type="AlphaFoldDB" id="F9RN92"/>
<sequence length="536" mass="59893">MNHSSVVVSDQLKSLYFTHQNAVLLEDGTLLTSDYDSAAIELIKNHIIERNDEYPELLGAVIRVDKTDSSTIAEKIESLSTKGVQFQMQNGDISTIGQDAKNILQLAVKRGVSDIHIELYGNETRIMARIDGRMVELQKTIPEYNYGLTLLSYLFNQLGKDQDADFSPKAPNNCRIEIDLITPDKNSEGKDIEVERETRWRVSYIPAQNNGGQVTLRWLNKNTTIPCLEDLGWEEGHIEAIRRFLSSAYGALLLAGQVGSGKSTGIAAMLSEMKGSGRSMNTLEDPVEFDIGVMQTSVRSTDELNNFIKLLLRHDVDIEMHGELRTQEGAMAACRKAETGQLVFSTIHTSSAVGIAHTLNEQMGIPLALIAAPELMKVWVYQTLVRTLCTKCSLTMEEASPLWSERENAQFKAWSEHNLVSPLMRFRNPNGCACCNHGEKGRTSLVEMIFLDDIDRQFILNKDYLKWGQALKSKNYKTVLDHANLKIGRGKIDIFTAAERVNGLFERSSDSIYDSFFTAIDAPVDNIVESEEVAPC</sequence>
<keyword evidence="5" id="KW-0540">Nuclease</keyword>
<evidence type="ECO:0000313" key="5">
    <source>
        <dbReference type="EMBL" id="EGU37237.1"/>
    </source>
</evidence>
<evidence type="ECO:0000259" key="4">
    <source>
        <dbReference type="Pfam" id="PF00437"/>
    </source>
</evidence>
<keyword evidence="5" id="KW-0269">Exonuclease</keyword>
<keyword evidence="3" id="KW-0067">ATP-binding</keyword>
<dbReference type="Pfam" id="PF00437">
    <property type="entry name" value="T2SSE"/>
    <property type="match status" value="1"/>
</dbReference>
<dbReference type="PANTHER" id="PTHR30258:SF3">
    <property type="entry name" value="SLL1921 PROTEIN"/>
    <property type="match status" value="1"/>
</dbReference>
<name>F9RN92_9VIBR</name>
<keyword evidence="2" id="KW-0547">Nucleotide-binding</keyword>
<gene>
    <name evidence="5" type="ORF">VIS19158_03482</name>
</gene>
<proteinExistence type="inferred from homology"/>
<dbReference type="InterPro" id="IPR001482">
    <property type="entry name" value="T2SS/T4SS_dom"/>
</dbReference>
<comment type="caution">
    <text evidence="5">The sequence shown here is derived from an EMBL/GenBank/DDBJ whole genome shotgun (WGS) entry which is preliminary data.</text>
</comment>
<dbReference type="Proteomes" id="UP000004349">
    <property type="component" value="Unassembled WGS sequence"/>
</dbReference>
<evidence type="ECO:0000256" key="1">
    <source>
        <dbReference type="ARBA" id="ARBA00006611"/>
    </source>
</evidence>
<feature type="domain" description="Bacterial type II secretion system protein E" evidence="4">
    <location>
        <begin position="94"/>
        <end position="492"/>
    </location>
</feature>
<dbReference type="GO" id="GO:0004527">
    <property type="term" value="F:exonuclease activity"/>
    <property type="evidence" value="ECO:0007669"/>
    <property type="project" value="UniProtKB-KW"/>
</dbReference>
<organism evidence="5 6">
    <name type="scientific">Vibrio scophthalmi LMG 19158</name>
    <dbReference type="NCBI Taxonomy" id="870967"/>
    <lineage>
        <taxon>Bacteria</taxon>
        <taxon>Pseudomonadati</taxon>
        <taxon>Pseudomonadota</taxon>
        <taxon>Gammaproteobacteria</taxon>
        <taxon>Vibrionales</taxon>
        <taxon>Vibrionaceae</taxon>
        <taxon>Vibrio</taxon>
    </lineage>
</organism>
<dbReference type="InterPro" id="IPR027417">
    <property type="entry name" value="P-loop_NTPase"/>
</dbReference>
<accession>F9RN92</accession>
<dbReference type="RefSeq" id="WP_005595177.1">
    <property type="nucleotide sequence ID" value="NZ_AFWE01000111.1"/>
</dbReference>
<dbReference type="SUPFAM" id="SSF52540">
    <property type="entry name" value="P-loop containing nucleoside triphosphate hydrolases"/>
    <property type="match status" value="1"/>
</dbReference>